<dbReference type="EMBL" id="JAHKNI010000001">
    <property type="protein sequence ID" value="MBU3060396.1"/>
    <property type="molecule type" value="Genomic_DNA"/>
</dbReference>
<protein>
    <submittedName>
        <fullName evidence="1">Uncharacterized protein</fullName>
    </submittedName>
</protein>
<dbReference type="RefSeq" id="WP_215915268.1">
    <property type="nucleotide sequence ID" value="NZ_JAHKNI010000001.1"/>
</dbReference>
<organism evidence="1 2">
    <name type="scientific">Nocardia albiluteola</name>
    <dbReference type="NCBI Taxonomy" id="2842303"/>
    <lineage>
        <taxon>Bacteria</taxon>
        <taxon>Bacillati</taxon>
        <taxon>Actinomycetota</taxon>
        <taxon>Actinomycetes</taxon>
        <taxon>Mycobacteriales</taxon>
        <taxon>Nocardiaceae</taxon>
        <taxon>Nocardia</taxon>
    </lineage>
</organism>
<gene>
    <name evidence="1" type="ORF">KO481_02520</name>
</gene>
<sequence>MRTRVCTSCDSALDHCHGTLIVHTDWSVDCTEGDNCYDGDRSRHSFIVDCFDVAGGCGCAVSGTRRRPRSLAG</sequence>
<name>A0ABS6AQU7_9NOCA</name>
<comment type="caution">
    <text evidence="1">The sequence shown here is derived from an EMBL/GenBank/DDBJ whole genome shotgun (WGS) entry which is preliminary data.</text>
</comment>
<accession>A0ABS6AQU7</accession>
<dbReference type="Proteomes" id="UP000733379">
    <property type="component" value="Unassembled WGS sequence"/>
</dbReference>
<keyword evidence="2" id="KW-1185">Reference proteome</keyword>
<reference evidence="1 2" key="1">
    <citation type="submission" date="2021-06" db="EMBL/GenBank/DDBJ databases">
        <title>Actinomycetes sequencing.</title>
        <authorList>
            <person name="Shan Q."/>
        </authorList>
    </citation>
    <scope>NUCLEOTIDE SEQUENCE [LARGE SCALE GENOMIC DNA]</scope>
    <source>
        <strain evidence="1 2">NEAU-G5</strain>
    </source>
</reference>
<proteinExistence type="predicted"/>
<evidence type="ECO:0000313" key="2">
    <source>
        <dbReference type="Proteomes" id="UP000733379"/>
    </source>
</evidence>
<evidence type="ECO:0000313" key="1">
    <source>
        <dbReference type="EMBL" id="MBU3060396.1"/>
    </source>
</evidence>